<evidence type="ECO:0000313" key="3">
    <source>
        <dbReference type="Proteomes" id="UP000265560"/>
    </source>
</evidence>
<dbReference type="PANTHER" id="PTHR12277">
    <property type="entry name" value="ALPHA/BETA HYDROLASE DOMAIN-CONTAINING PROTEIN"/>
    <property type="match status" value="1"/>
</dbReference>
<dbReference type="EMBL" id="CP032419">
    <property type="protein sequence ID" value="AYC31595.1"/>
    <property type="molecule type" value="Genomic_DNA"/>
</dbReference>
<organism evidence="2 3">
    <name type="scientific">Pseudomonas cavernae</name>
    <dbReference type="NCBI Taxonomy" id="2320867"/>
    <lineage>
        <taxon>Bacteria</taxon>
        <taxon>Pseudomonadati</taxon>
        <taxon>Pseudomonadota</taxon>
        <taxon>Gammaproteobacteria</taxon>
        <taxon>Pseudomonadales</taxon>
        <taxon>Pseudomonadaceae</taxon>
        <taxon>Pseudomonas</taxon>
    </lineage>
</organism>
<dbReference type="SUPFAM" id="SSF53474">
    <property type="entry name" value="alpha/beta-Hydrolases"/>
    <property type="match status" value="1"/>
</dbReference>
<evidence type="ECO:0000313" key="2">
    <source>
        <dbReference type="EMBL" id="AYC31595.1"/>
    </source>
</evidence>
<feature type="domain" description="Serine aminopeptidase S33" evidence="1">
    <location>
        <begin position="91"/>
        <end position="185"/>
    </location>
</feature>
<evidence type="ECO:0000259" key="1">
    <source>
        <dbReference type="Pfam" id="PF12146"/>
    </source>
</evidence>
<feature type="domain" description="Serine aminopeptidase S33" evidence="1">
    <location>
        <begin position="189"/>
        <end position="243"/>
    </location>
</feature>
<dbReference type="RefSeq" id="WP_119892220.1">
    <property type="nucleotide sequence ID" value="NZ_CP032419.1"/>
</dbReference>
<gene>
    <name evidence="2" type="ORF">D3880_03935</name>
</gene>
<dbReference type="OrthoDB" id="9798884at2"/>
<protein>
    <recommendedName>
        <fullName evidence="1">Serine aminopeptidase S33 domain-containing protein</fullName>
    </recommendedName>
</protein>
<accession>A0A385YXE2</accession>
<dbReference type="InterPro" id="IPR022742">
    <property type="entry name" value="Hydrolase_4"/>
</dbReference>
<proteinExistence type="predicted"/>
<dbReference type="Proteomes" id="UP000265560">
    <property type="component" value="Chromosome"/>
</dbReference>
<dbReference type="Pfam" id="PF12146">
    <property type="entry name" value="Hydrolase_4"/>
    <property type="match status" value="2"/>
</dbReference>
<dbReference type="AlphaFoldDB" id="A0A385YXE2"/>
<keyword evidence="3" id="KW-1185">Reference proteome</keyword>
<dbReference type="Gene3D" id="3.40.50.1820">
    <property type="entry name" value="alpha/beta hydrolase"/>
    <property type="match status" value="1"/>
</dbReference>
<dbReference type="KEGG" id="pcav:D3880_03935"/>
<reference evidence="3" key="1">
    <citation type="submission" date="2018-09" db="EMBL/GenBank/DDBJ databases">
        <authorList>
            <person name="Zhu H."/>
        </authorList>
    </citation>
    <scope>NUCLEOTIDE SEQUENCE [LARGE SCALE GENOMIC DNA]</scope>
    <source>
        <strain evidence="3">K2W31S-8</strain>
    </source>
</reference>
<dbReference type="InterPro" id="IPR029058">
    <property type="entry name" value="AB_hydrolase_fold"/>
</dbReference>
<sequence>MSRTLVSLFALVAVLYLGLCAALFVFQRALIYHPQPRAIGAPATLLKLSVADADVLVSVRPHDGPNALIYFGGNAEDVSLSLPTFSQAFPDHAIYLLHYRGYGGSSGSPSEDSIQRDALALFDQVYAAHPRIAVVGRSLGSGVAVRLASQRPASRLILITPYNSLQELAANQFPYFPVKWLLQDKFESWKYASRIAVPTLLIAAEHDEVIPRSSTQKLYTHFANGVASLRVIPGTGHNSISESPQYLKVLGAAL</sequence>
<name>A0A385YXE2_9PSED</name>
<dbReference type="PANTHER" id="PTHR12277:SF81">
    <property type="entry name" value="PROTEIN ABHD13"/>
    <property type="match status" value="1"/>
</dbReference>